<dbReference type="AlphaFoldDB" id="A0A5C5XX41"/>
<dbReference type="EMBL" id="SJPL01000001">
    <property type="protein sequence ID" value="TWT67966.1"/>
    <property type="molecule type" value="Genomic_DNA"/>
</dbReference>
<evidence type="ECO:0000313" key="3">
    <source>
        <dbReference type="Proteomes" id="UP000317238"/>
    </source>
</evidence>
<organism evidence="2 3">
    <name type="scientific">Crateriforma conspicua</name>
    <dbReference type="NCBI Taxonomy" id="2527996"/>
    <lineage>
        <taxon>Bacteria</taxon>
        <taxon>Pseudomonadati</taxon>
        <taxon>Planctomycetota</taxon>
        <taxon>Planctomycetia</taxon>
        <taxon>Planctomycetales</taxon>
        <taxon>Planctomycetaceae</taxon>
        <taxon>Crateriforma</taxon>
    </lineage>
</organism>
<dbReference type="InterPro" id="IPR002220">
    <property type="entry name" value="DapA-like"/>
</dbReference>
<dbReference type="Proteomes" id="UP000317238">
    <property type="component" value="Unassembled WGS sequence"/>
</dbReference>
<gene>
    <name evidence="2" type="ORF">Pan14r_02040</name>
</gene>
<dbReference type="Gene3D" id="3.20.20.70">
    <property type="entry name" value="Aldolase class I"/>
    <property type="match status" value="1"/>
</dbReference>
<dbReference type="OrthoDB" id="8878499at2"/>
<dbReference type="InterPro" id="IPR013785">
    <property type="entry name" value="Aldolase_TIM"/>
</dbReference>
<dbReference type="RefSeq" id="WP_146438057.1">
    <property type="nucleotide sequence ID" value="NZ_SJPL01000001.1"/>
</dbReference>
<evidence type="ECO:0000256" key="1">
    <source>
        <dbReference type="ARBA" id="ARBA00023239"/>
    </source>
</evidence>
<dbReference type="GO" id="GO:0016829">
    <property type="term" value="F:lyase activity"/>
    <property type="evidence" value="ECO:0007669"/>
    <property type="project" value="UniProtKB-KW"/>
</dbReference>
<proteinExistence type="predicted"/>
<dbReference type="SUPFAM" id="SSF51569">
    <property type="entry name" value="Aldolase"/>
    <property type="match status" value="1"/>
</dbReference>
<name>A0A5C5XX41_9PLAN</name>
<sequence length="305" mass="33033">MKTQPFQASDLPESVIAVPPLARDADGVVDGDENDKIIRHLEAGGIRCLLYGGNAVLYHMRLTEYEDMLSLVADSAGPDTVVVPSVGPSFGLAMDQTDVLADYPFPTAMLLPSRDIVDQQGIAAGIRAISNALGKPVVLYIKFDQWLYPDVVRGLEDDGVISWIKYAVVRDDPSDDDYLRSLLDVFPAERMVSGIGEQPAIAHVRGFGLAGFTSGCVCIAPRRSMDMLGALQAGDLEVAETIRLSFRPLEDLRDSISPIRVLHHAVQLAGIAQMGPLLPMLSNLPSDQLDQIQNAVQQVSRNVSL</sequence>
<reference evidence="2 3" key="1">
    <citation type="submission" date="2019-02" db="EMBL/GenBank/DDBJ databases">
        <title>Deep-cultivation of Planctomycetes and their phenomic and genomic characterization uncovers novel biology.</title>
        <authorList>
            <person name="Wiegand S."/>
            <person name="Jogler M."/>
            <person name="Boedeker C."/>
            <person name="Pinto D."/>
            <person name="Vollmers J."/>
            <person name="Rivas-Marin E."/>
            <person name="Kohn T."/>
            <person name="Peeters S.H."/>
            <person name="Heuer A."/>
            <person name="Rast P."/>
            <person name="Oberbeckmann S."/>
            <person name="Bunk B."/>
            <person name="Jeske O."/>
            <person name="Meyerdierks A."/>
            <person name="Storesund J.E."/>
            <person name="Kallscheuer N."/>
            <person name="Luecker S."/>
            <person name="Lage O.M."/>
            <person name="Pohl T."/>
            <person name="Merkel B.J."/>
            <person name="Hornburger P."/>
            <person name="Mueller R.-W."/>
            <person name="Bruemmer F."/>
            <person name="Labrenz M."/>
            <person name="Spormann A.M."/>
            <person name="Op Den Camp H."/>
            <person name="Overmann J."/>
            <person name="Amann R."/>
            <person name="Jetten M.S.M."/>
            <person name="Mascher T."/>
            <person name="Medema M.H."/>
            <person name="Devos D.P."/>
            <person name="Kaster A.-K."/>
            <person name="Ovreas L."/>
            <person name="Rohde M."/>
            <person name="Galperin M.Y."/>
            <person name="Jogler C."/>
        </authorList>
    </citation>
    <scope>NUCLEOTIDE SEQUENCE [LARGE SCALE GENOMIC DNA]</scope>
    <source>
        <strain evidence="2 3">Pan14r</strain>
    </source>
</reference>
<accession>A0A5C5XX41</accession>
<keyword evidence="3" id="KW-1185">Reference proteome</keyword>
<dbReference type="SMART" id="SM01130">
    <property type="entry name" value="DHDPS"/>
    <property type="match status" value="1"/>
</dbReference>
<comment type="caution">
    <text evidence="2">The sequence shown here is derived from an EMBL/GenBank/DDBJ whole genome shotgun (WGS) entry which is preliminary data.</text>
</comment>
<protein>
    <submittedName>
        <fullName evidence="2">5-dehydro-4-deoxyglucarate dehydratase</fullName>
    </submittedName>
</protein>
<evidence type="ECO:0000313" key="2">
    <source>
        <dbReference type="EMBL" id="TWT67966.1"/>
    </source>
</evidence>
<keyword evidence="1" id="KW-0456">Lyase</keyword>
<dbReference type="Pfam" id="PF00701">
    <property type="entry name" value="DHDPS"/>
    <property type="match status" value="1"/>
</dbReference>
<dbReference type="CDD" id="cd00408">
    <property type="entry name" value="DHDPS-like"/>
    <property type="match status" value="1"/>
</dbReference>